<accession>A0A173MBR9</accession>
<dbReference type="AlphaFoldDB" id="A0A173MBR9"/>
<evidence type="ECO:0000313" key="7">
    <source>
        <dbReference type="EMBL" id="SIT33724.1"/>
    </source>
</evidence>
<comment type="subcellular location">
    <subcellularLocation>
        <location evidence="1">Membrane</location>
        <topology evidence="1">Single-pass membrane protein</topology>
    </subcellularLocation>
</comment>
<dbReference type="GO" id="GO:0016020">
    <property type="term" value="C:membrane"/>
    <property type="evidence" value="ECO:0007669"/>
    <property type="project" value="UniProtKB-SubCell"/>
</dbReference>
<dbReference type="SUPFAM" id="SSF140478">
    <property type="entry name" value="LemA-like"/>
    <property type="match status" value="1"/>
</dbReference>
<dbReference type="STRING" id="477680.SAMN05421788_11384"/>
<dbReference type="KEGG" id="fln:FLA_0965"/>
<dbReference type="PANTHER" id="PTHR34478">
    <property type="entry name" value="PROTEIN LEMA"/>
    <property type="match status" value="1"/>
</dbReference>
<dbReference type="PANTHER" id="PTHR34478:SF1">
    <property type="entry name" value="PROTEIN LEMA"/>
    <property type="match status" value="1"/>
</dbReference>
<dbReference type="EMBL" id="FTOR01000013">
    <property type="protein sequence ID" value="SIT33724.1"/>
    <property type="molecule type" value="Genomic_DNA"/>
</dbReference>
<evidence type="ECO:0000256" key="6">
    <source>
        <dbReference type="SAM" id="Phobius"/>
    </source>
</evidence>
<evidence type="ECO:0000313" key="8">
    <source>
        <dbReference type="Proteomes" id="UP000186917"/>
    </source>
</evidence>
<gene>
    <name evidence="7" type="ORF">SAMN05421788_11384</name>
</gene>
<dbReference type="Gene3D" id="1.20.1440.20">
    <property type="entry name" value="LemA-like domain"/>
    <property type="match status" value="1"/>
</dbReference>
<evidence type="ECO:0000256" key="2">
    <source>
        <dbReference type="ARBA" id="ARBA00008854"/>
    </source>
</evidence>
<protein>
    <submittedName>
        <fullName evidence="7">LemA protein</fullName>
    </submittedName>
</protein>
<organism evidence="7 8">
    <name type="scientific">Filimonas lacunae</name>
    <dbReference type="NCBI Taxonomy" id="477680"/>
    <lineage>
        <taxon>Bacteria</taxon>
        <taxon>Pseudomonadati</taxon>
        <taxon>Bacteroidota</taxon>
        <taxon>Chitinophagia</taxon>
        <taxon>Chitinophagales</taxon>
        <taxon>Chitinophagaceae</taxon>
        <taxon>Filimonas</taxon>
    </lineage>
</organism>
<feature type="transmembrane region" description="Helical" evidence="6">
    <location>
        <begin position="6"/>
        <end position="23"/>
    </location>
</feature>
<evidence type="ECO:0000256" key="1">
    <source>
        <dbReference type="ARBA" id="ARBA00004167"/>
    </source>
</evidence>
<name>A0A173MBR9_9BACT</name>
<comment type="similarity">
    <text evidence="2">Belongs to the LemA family.</text>
</comment>
<keyword evidence="8" id="KW-1185">Reference proteome</keyword>
<dbReference type="RefSeq" id="WP_076382371.1">
    <property type="nucleotide sequence ID" value="NZ_AP017422.1"/>
</dbReference>
<dbReference type="InterPro" id="IPR023353">
    <property type="entry name" value="LemA-like_dom_sf"/>
</dbReference>
<dbReference type="Proteomes" id="UP000186917">
    <property type="component" value="Unassembled WGS sequence"/>
</dbReference>
<sequence length="185" mass="20803">MENITWIIAGVLVLLLVWVISLYNRLVRARNYMQEGWSGIDVLLKKRYDLLPNLVETVKGYAAHESKLLQEVTALRTRAMQTGSVEEKQVAEQAVTRAIGSLFAVAENYPDLKASANFQQLQADIAGVETELERARRYYNATVRDNNVLVEAFPSNIIANSAGFKKGVFFEIDNVAHRDAPRVSF</sequence>
<keyword evidence="5 6" id="KW-0472">Membrane</keyword>
<dbReference type="OrthoDB" id="9804152at2"/>
<evidence type="ECO:0000256" key="5">
    <source>
        <dbReference type="ARBA" id="ARBA00023136"/>
    </source>
</evidence>
<reference evidence="8" key="1">
    <citation type="submission" date="2017-01" db="EMBL/GenBank/DDBJ databases">
        <authorList>
            <person name="Varghese N."/>
            <person name="Submissions S."/>
        </authorList>
    </citation>
    <scope>NUCLEOTIDE SEQUENCE [LARGE SCALE GENOMIC DNA]</scope>
    <source>
        <strain evidence="8">DSM 21054</strain>
    </source>
</reference>
<dbReference type="InterPro" id="IPR007156">
    <property type="entry name" value="MamQ_LemA"/>
</dbReference>
<keyword evidence="3 6" id="KW-0812">Transmembrane</keyword>
<evidence type="ECO:0000256" key="3">
    <source>
        <dbReference type="ARBA" id="ARBA00022692"/>
    </source>
</evidence>
<dbReference type="Pfam" id="PF04011">
    <property type="entry name" value="LemA"/>
    <property type="match status" value="1"/>
</dbReference>
<keyword evidence="4 6" id="KW-1133">Transmembrane helix</keyword>
<proteinExistence type="inferred from homology"/>
<evidence type="ECO:0000256" key="4">
    <source>
        <dbReference type="ARBA" id="ARBA00022989"/>
    </source>
</evidence>